<dbReference type="GO" id="GO:0047789">
    <property type="term" value="F:creatininase activity"/>
    <property type="evidence" value="ECO:0007669"/>
    <property type="project" value="UniProtKB-EC"/>
</dbReference>
<keyword evidence="7" id="KW-1185">Reference proteome</keyword>
<dbReference type="InterPro" id="IPR024087">
    <property type="entry name" value="Creatininase-like_sf"/>
</dbReference>
<protein>
    <submittedName>
        <fullName evidence="6">Creatinine amidohydrolase</fullName>
        <ecNumber evidence="6">3.5.2.10</ecNumber>
    </submittedName>
</protein>
<dbReference type="GO" id="GO:0046872">
    <property type="term" value="F:metal ion binding"/>
    <property type="evidence" value="ECO:0007669"/>
    <property type="project" value="UniProtKB-KW"/>
</dbReference>
<dbReference type="PANTHER" id="PTHR35005:SF1">
    <property type="entry name" value="2-AMINO-5-FORMYLAMINO-6-RIBOSYLAMINOPYRIMIDIN-4(3H)-ONE 5'-MONOPHOSPHATE DEFORMYLASE"/>
    <property type="match status" value="1"/>
</dbReference>
<comment type="cofactor">
    <cofactor evidence="1">
        <name>Zn(2+)</name>
        <dbReference type="ChEBI" id="CHEBI:29105"/>
    </cofactor>
</comment>
<sequence>MAFPAPRWKDNVSDLPPAGREDWIAVLPLGATEQHGPHLPFDTDTLIAEGLVERLIPRLPPALPVTFLPAEPVGYSIEHMDVDGTRSLAYDEAVGRWLGIAQNLHQKGIRKFVMLNAHGGNSPLMTIVATEARVRFNMLAVATSWTRFGQPDGWIKPQDKAIDIHGGDIETSVMLALHPDKVDMAKAARFGSSQSDFAERYKHLRAYGRHAFGWKMSDLNEAGVAGDASPATAERGEQLIAHVVCGIIELLEDVGAFDPSIFR</sequence>
<dbReference type="GO" id="GO:0009231">
    <property type="term" value="P:riboflavin biosynthetic process"/>
    <property type="evidence" value="ECO:0007669"/>
    <property type="project" value="TreeGrafter"/>
</dbReference>
<dbReference type="InterPro" id="IPR003785">
    <property type="entry name" value="Creatininase/forma_Hydrolase"/>
</dbReference>
<keyword evidence="3 6" id="KW-0378">Hydrolase</keyword>
<dbReference type="EMBL" id="JACHBK010000004">
    <property type="protein sequence ID" value="MBB5535413.1"/>
    <property type="molecule type" value="Genomic_DNA"/>
</dbReference>
<dbReference type="GO" id="GO:0016811">
    <property type="term" value="F:hydrolase activity, acting on carbon-nitrogen (but not peptide) bonds, in linear amides"/>
    <property type="evidence" value="ECO:0007669"/>
    <property type="project" value="TreeGrafter"/>
</dbReference>
<evidence type="ECO:0000313" key="6">
    <source>
        <dbReference type="EMBL" id="MBB5535413.1"/>
    </source>
</evidence>
<proteinExistence type="inferred from homology"/>
<organism evidence="6 7">
    <name type="scientific">Rhizobium giardinii</name>
    <dbReference type="NCBI Taxonomy" id="56731"/>
    <lineage>
        <taxon>Bacteria</taxon>
        <taxon>Pseudomonadati</taxon>
        <taxon>Pseudomonadota</taxon>
        <taxon>Alphaproteobacteria</taxon>
        <taxon>Hyphomicrobiales</taxon>
        <taxon>Rhizobiaceae</taxon>
        <taxon>Rhizobium/Agrobacterium group</taxon>
        <taxon>Rhizobium</taxon>
    </lineage>
</organism>
<reference evidence="6 7" key="1">
    <citation type="submission" date="2020-08" db="EMBL/GenBank/DDBJ databases">
        <title>Genomic Encyclopedia of Type Strains, Phase IV (KMG-V): Genome sequencing to study the core and pangenomes of soil and plant-associated prokaryotes.</title>
        <authorList>
            <person name="Whitman W."/>
        </authorList>
    </citation>
    <scope>NUCLEOTIDE SEQUENCE [LARGE SCALE GENOMIC DNA]</scope>
    <source>
        <strain evidence="6 7">SEMIA 4084</strain>
    </source>
</reference>
<keyword evidence="2" id="KW-0479">Metal-binding</keyword>
<dbReference type="AlphaFoldDB" id="A0A7W8X9A4"/>
<dbReference type="PANTHER" id="PTHR35005">
    <property type="entry name" value="3-DEHYDRO-SCYLLO-INOSOSE HYDROLASE"/>
    <property type="match status" value="1"/>
</dbReference>
<comment type="caution">
    <text evidence="6">The sequence shown here is derived from an EMBL/GenBank/DDBJ whole genome shotgun (WGS) entry which is preliminary data.</text>
</comment>
<evidence type="ECO:0000256" key="1">
    <source>
        <dbReference type="ARBA" id="ARBA00001947"/>
    </source>
</evidence>
<keyword evidence="4" id="KW-0862">Zinc</keyword>
<comment type="similarity">
    <text evidence="5">Belongs to the creatininase superfamily.</text>
</comment>
<evidence type="ECO:0000256" key="5">
    <source>
        <dbReference type="ARBA" id="ARBA00024029"/>
    </source>
</evidence>
<name>A0A7W8X9A4_9HYPH</name>
<dbReference type="Gene3D" id="3.40.50.10310">
    <property type="entry name" value="Creatininase"/>
    <property type="match status" value="1"/>
</dbReference>
<accession>A0A7W8X9A4</accession>
<dbReference type="Proteomes" id="UP000585507">
    <property type="component" value="Unassembled WGS sequence"/>
</dbReference>
<evidence type="ECO:0000256" key="2">
    <source>
        <dbReference type="ARBA" id="ARBA00022723"/>
    </source>
</evidence>
<dbReference type="Pfam" id="PF02633">
    <property type="entry name" value="Creatininase"/>
    <property type="match status" value="1"/>
</dbReference>
<evidence type="ECO:0000256" key="4">
    <source>
        <dbReference type="ARBA" id="ARBA00022833"/>
    </source>
</evidence>
<evidence type="ECO:0000313" key="7">
    <source>
        <dbReference type="Proteomes" id="UP000585507"/>
    </source>
</evidence>
<gene>
    <name evidence="6" type="ORF">GGD55_002107</name>
</gene>
<dbReference type="RefSeq" id="WP_018327983.1">
    <property type="nucleotide sequence ID" value="NZ_JACHBK010000004.1"/>
</dbReference>
<evidence type="ECO:0000256" key="3">
    <source>
        <dbReference type="ARBA" id="ARBA00022801"/>
    </source>
</evidence>
<dbReference type="SUPFAM" id="SSF102215">
    <property type="entry name" value="Creatininase"/>
    <property type="match status" value="1"/>
</dbReference>
<dbReference type="EC" id="3.5.2.10" evidence="6"/>